<protein>
    <submittedName>
        <fullName evidence="1">Uncharacterized protein</fullName>
    </submittedName>
</protein>
<accession>A0A811BM96</accession>
<dbReference type="EMBL" id="LC625835">
    <property type="protein sequence ID" value="BCU02908.1"/>
    <property type="molecule type" value="Genomic_DNA"/>
</dbReference>
<organism evidence="1 2">
    <name type="scientific">Pandoravirus japonicus</name>
    <dbReference type="NCBI Taxonomy" id="2823154"/>
    <lineage>
        <taxon>Viruses</taxon>
        <taxon>Pandoravirus</taxon>
    </lineage>
</organism>
<proteinExistence type="predicted"/>
<dbReference type="Proteomes" id="UP001253637">
    <property type="component" value="Segment"/>
</dbReference>
<sequence length="76" mass="8687">MLVNGQPAQGRPFSKWAGPAAAQYDSGGIRTPNRDFGHCARIVHEQINFPYTNMSVYWSRVCADNAVDWFKWRMPI</sequence>
<name>A0A811BM96_9VIRU</name>
<reference evidence="1" key="1">
    <citation type="submission" date="2021-04" db="EMBL/GenBank/DDBJ databases">
        <title>Draft Genome Sequence of Pandoravirus japonicus, Isolated from the Sabaishi River of Niigata, Japan.</title>
        <authorList>
            <person name="Hosokawa N."/>
            <person name="Takahashi H."/>
            <person name="Aoki K."/>
            <person name="Takemura M."/>
        </authorList>
    </citation>
    <scope>NUCLEOTIDE SEQUENCE</scope>
</reference>
<evidence type="ECO:0000313" key="1">
    <source>
        <dbReference type="EMBL" id="BCU02908.1"/>
    </source>
</evidence>
<evidence type="ECO:0000313" key="2">
    <source>
        <dbReference type="Proteomes" id="UP001253637"/>
    </source>
</evidence>